<reference evidence="7 8" key="1">
    <citation type="submission" date="2018-05" db="EMBL/GenBank/DDBJ databases">
        <title>Vibrio limimaris sp. nov., isolated from marine sediment.</title>
        <authorList>
            <person name="Li C.-M."/>
        </authorList>
    </citation>
    <scope>NUCLEOTIDE SEQUENCE [LARGE SCALE GENOMIC DNA]</scope>
    <source>
        <strain evidence="7 8">E4404</strain>
    </source>
</reference>
<feature type="signal peptide" evidence="5">
    <location>
        <begin position="1"/>
        <end position="21"/>
    </location>
</feature>
<feature type="domain" description="Cytochrome c" evidence="6">
    <location>
        <begin position="50"/>
        <end position="126"/>
    </location>
</feature>
<evidence type="ECO:0000256" key="2">
    <source>
        <dbReference type="ARBA" id="ARBA00022723"/>
    </source>
</evidence>
<keyword evidence="3 4" id="KW-0408">Iron</keyword>
<evidence type="ECO:0000256" key="4">
    <source>
        <dbReference type="PROSITE-ProRule" id="PRU00433"/>
    </source>
</evidence>
<evidence type="ECO:0000313" key="7">
    <source>
        <dbReference type="EMBL" id="PWI32336.1"/>
    </source>
</evidence>
<dbReference type="EMBL" id="QFWT01000010">
    <property type="protein sequence ID" value="PWI32336.1"/>
    <property type="molecule type" value="Genomic_DNA"/>
</dbReference>
<evidence type="ECO:0000256" key="3">
    <source>
        <dbReference type="ARBA" id="ARBA00023004"/>
    </source>
</evidence>
<dbReference type="GO" id="GO:0009055">
    <property type="term" value="F:electron transfer activity"/>
    <property type="evidence" value="ECO:0007669"/>
    <property type="project" value="InterPro"/>
</dbReference>
<dbReference type="SUPFAM" id="SSF46626">
    <property type="entry name" value="Cytochrome c"/>
    <property type="match status" value="1"/>
</dbReference>
<gene>
    <name evidence="7" type="ORF">DI392_16845</name>
</gene>
<dbReference type="Proteomes" id="UP000245362">
    <property type="component" value="Unassembled WGS sequence"/>
</dbReference>
<keyword evidence="2 4" id="KW-0479">Metal-binding</keyword>
<dbReference type="GO" id="GO:0046872">
    <property type="term" value="F:metal ion binding"/>
    <property type="evidence" value="ECO:0007669"/>
    <property type="project" value="UniProtKB-KW"/>
</dbReference>
<dbReference type="Gene3D" id="1.10.760.10">
    <property type="entry name" value="Cytochrome c-like domain"/>
    <property type="match status" value="1"/>
</dbReference>
<dbReference type="PROSITE" id="PS51007">
    <property type="entry name" value="CYTC"/>
    <property type="match status" value="1"/>
</dbReference>
<evidence type="ECO:0000256" key="5">
    <source>
        <dbReference type="SAM" id="SignalP"/>
    </source>
</evidence>
<evidence type="ECO:0000313" key="8">
    <source>
        <dbReference type="Proteomes" id="UP000245362"/>
    </source>
</evidence>
<keyword evidence="5" id="KW-0732">Signal</keyword>
<dbReference type="AlphaFoldDB" id="A0A2U3B6B0"/>
<evidence type="ECO:0000259" key="6">
    <source>
        <dbReference type="PROSITE" id="PS51007"/>
    </source>
</evidence>
<proteinExistence type="predicted"/>
<dbReference type="OrthoDB" id="5872844at2"/>
<feature type="chain" id="PRO_5015515002" description="Cytochrome c domain-containing protein" evidence="5">
    <location>
        <begin position="22"/>
        <end position="210"/>
    </location>
</feature>
<dbReference type="GO" id="GO:0020037">
    <property type="term" value="F:heme binding"/>
    <property type="evidence" value="ECO:0007669"/>
    <property type="project" value="InterPro"/>
</dbReference>
<protein>
    <recommendedName>
        <fullName evidence="6">Cytochrome c domain-containing protein</fullName>
    </recommendedName>
</protein>
<dbReference type="InterPro" id="IPR036909">
    <property type="entry name" value="Cyt_c-like_dom_sf"/>
</dbReference>
<dbReference type="RefSeq" id="WP_109320857.1">
    <property type="nucleotide sequence ID" value="NZ_QFWT01000010.1"/>
</dbReference>
<comment type="caution">
    <text evidence="7">The sequence shown here is derived from an EMBL/GenBank/DDBJ whole genome shotgun (WGS) entry which is preliminary data.</text>
</comment>
<sequence length="210" mass="23067">MKNLKSLTGCVFILLSSYAFTATAHEGKEHNEVHSEAVNEDVPALEWDGADYKKAEKLFRSAGGYGCVACHSQFAQGGGNVGGNIRDHSLGQINYALQNEPTMKLLNNALSPDDKKLLASYLKTLGQFKLVEWTIDGDSSYSKTSLDKGSASQLVISNKTFEPLTLSLEPLGNGGEITVEPYETKSYEWTTEPGVVRLQYRQNILDIDVR</sequence>
<name>A0A2U3B6B0_9VIBR</name>
<accession>A0A2U3B6B0</accession>
<organism evidence="7 8">
    <name type="scientific">Vibrio albus</name>
    <dbReference type="NCBI Taxonomy" id="2200953"/>
    <lineage>
        <taxon>Bacteria</taxon>
        <taxon>Pseudomonadati</taxon>
        <taxon>Pseudomonadota</taxon>
        <taxon>Gammaproteobacteria</taxon>
        <taxon>Vibrionales</taxon>
        <taxon>Vibrionaceae</taxon>
        <taxon>Vibrio</taxon>
    </lineage>
</organism>
<dbReference type="InterPro" id="IPR009056">
    <property type="entry name" value="Cyt_c-like_dom"/>
</dbReference>
<keyword evidence="1 4" id="KW-0349">Heme</keyword>
<keyword evidence="8" id="KW-1185">Reference proteome</keyword>
<evidence type="ECO:0000256" key="1">
    <source>
        <dbReference type="ARBA" id="ARBA00022617"/>
    </source>
</evidence>